<dbReference type="InterPro" id="IPR016181">
    <property type="entry name" value="Acyl_CoA_acyltransferase"/>
</dbReference>
<evidence type="ECO:0000313" key="2">
    <source>
        <dbReference type="EMBL" id="TXB65849.1"/>
    </source>
</evidence>
<dbReference type="Pfam" id="PF00583">
    <property type="entry name" value="Acetyltransf_1"/>
    <property type="match status" value="1"/>
</dbReference>
<dbReference type="Gene3D" id="3.40.630.30">
    <property type="match status" value="1"/>
</dbReference>
<organism evidence="2 3">
    <name type="scientific">Vicingus serpentipes</name>
    <dbReference type="NCBI Taxonomy" id="1926625"/>
    <lineage>
        <taxon>Bacteria</taxon>
        <taxon>Pseudomonadati</taxon>
        <taxon>Bacteroidota</taxon>
        <taxon>Flavobacteriia</taxon>
        <taxon>Flavobacteriales</taxon>
        <taxon>Vicingaceae</taxon>
        <taxon>Vicingus</taxon>
    </lineage>
</organism>
<dbReference type="OrthoDB" id="9796381at2"/>
<protein>
    <submittedName>
        <fullName evidence="2">GNAT family N-acetyltransferase</fullName>
    </submittedName>
</protein>
<feature type="domain" description="N-acetyltransferase" evidence="1">
    <location>
        <begin position="1"/>
        <end position="169"/>
    </location>
</feature>
<keyword evidence="2" id="KW-0808">Transferase</keyword>
<comment type="caution">
    <text evidence="2">The sequence shown here is derived from an EMBL/GenBank/DDBJ whole genome shotgun (WGS) entry which is preliminary data.</text>
</comment>
<keyword evidence="3" id="KW-1185">Reference proteome</keyword>
<sequence length="169" mass="19410">MKMQKSTLAHLEAIMSIIDDAQKHLASLNIDQWQDGYPSEEQIKLDIENNDSYIVIDEAEKIIGTTVFTTTLEPTYNKIEGKWLTEGNTKYGVIHRLAVSDDYRKSGFARFVFDYCEKKLIEQRITSMRIDTHKDNIGMQGLLKKMGYKYCGVIILTSGAERLAFEKVF</sequence>
<dbReference type="CDD" id="cd04301">
    <property type="entry name" value="NAT_SF"/>
    <property type="match status" value="1"/>
</dbReference>
<dbReference type="SUPFAM" id="SSF55729">
    <property type="entry name" value="Acyl-CoA N-acyltransferases (Nat)"/>
    <property type="match status" value="1"/>
</dbReference>
<dbReference type="GO" id="GO:0016747">
    <property type="term" value="F:acyltransferase activity, transferring groups other than amino-acyl groups"/>
    <property type="evidence" value="ECO:0007669"/>
    <property type="project" value="InterPro"/>
</dbReference>
<accession>A0A5C6RVD1</accession>
<dbReference type="AlphaFoldDB" id="A0A5C6RVD1"/>
<dbReference type="InterPro" id="IPR000182">
    <property type="entry name" value="GNAT_dom"/>
</dbReference>
<dbReference type="PROSITE" id="PS51186">
    <property type="entry name" value="GNAT"/>
    <property type="match status" value="1"/>
</dbReference>
<evidence type="ECO:0000259" key="1">
    <source>
        <dbReference type="PROSITE" id="PS51186"/>
    </source>
</evidence>
<dbReference type="Proteomes" id="UP000321721">
    <property type="component" value="Unassembled WGS sequence"/>
</dbReference>
<reference evidence="2 3" key="1">
    <citation type="submission" date="2019-08" db="EMBL/GenBank/DDBJ databases">
        <title>Genome of Vicingus serpentipes NCIMB 15042.</title>
        <authorList>
            <person name="Bowman J.P."/>
        </authorList>
    </citation>
    <scope>NUCLEOTIDE SEQUENCE [LARGE SCALE GENOMIC DNA]</scope>
    <source>
        <strain evidence="2 3">NCIMB 15042</strain>
    </source>
</reference>
<gene>
    <name evidence="2" type="ORF">FRY74_04580</name>
</gene>
<dbReference type="EMBL" id="VOOS01000002">
    <property type="protein sequence ID" value="TXB65849.1"/>
    <property type="molecule type" value="Genomic_DNA"/>
</dbReference>
<proteinExistence type="predicted"/>
<evidence type="ECO:0000313" key="3">
    <source>
        <dbReference type="Proteomes" id="UP000321721"/>
    </source>
</evidence>
<name>A0A5C6RVD1_9FLAO</name>